<evidence type="ECO:0000313" key="5">
    <source>
        <dbReference type="EMBL" id="GJD51268.1"/>
    </source>
</evidence>
<dbReference type="Gene3D" id="2.60.120.10">
    <property type="entry name" value="Jelly Rolls"/>
    <property type="match status" value="1"/>
</dbReference>
<keyword evidence="3" id="KW-0804">Transcription</keyword>
<gene>
    <name evidence="5" type="ORF">OPKNFCMD_4021</name>
</gene>
<dbReference type="InterPro" id="IPR012318">
    <property type="entry name" value="HTH_CRP"/>
</dbReference>
<comment type="caution">
    <text evidence="5">The sequence shown here is derived from an EMBL/GenBank/DDBJ whole genome shotgun (WGS) entry which is preliminary data.</text>
</comment>
<dbReference type="RefSeq" id="WP_238313699.1">
    <property type="nucleotide sequence ID" value="NZ_BPQH01000012.1"/>
</dbReference>
<dbReference type="SUPFAM" id="SSF51206">
    <property type="entry name" value="cAMP-binding domain-like"/>
    <property type="match status" value="1"/>
</dbReference>
<dbReference type="InterPro" id="IPR014710">
    <property type="entry name" value="RmlC-like_jellyroll"/>
</dbReference>
<dbReference type="InterPro" id="IPR036388">
    <property type="entry name" value="WH-like_DNA-bd_sf"/>
</dbReference>
<proteinExistence type="predicted"/>
<dbReference type="CDD" id="cd00038">
    <property type="entry name" value="CAP_ED"/>
    <property type="match status" value="1"/>
</dbReference>
<dbReference type="Proteomes" id="UP001055167">
    <property type="component" value="Unassembled WGS sequence"/>
</dbReference>
<reference evidence="5" key="2">
    <citation type="submission" date="2021-08" db="EMBL/GenBank/DDBJ databases">
        <authorList>
            <person name="Tani A."/>
            <person name="Ola A."/>
            <person name="Ogura Y."/>
            <person name="Katsura K."/>
            <person name="Hayashi T."/>
        </authorList>
    </citation>
    <scope>NUCLEOTIDE SEQUENCE</scope>
    <source>
        <strain evidence="5">KCTC 52305</strain>
    </source>
</reference>
<accession>A0ABQ4R0Y8</accession>
<keyword evidence="1" id="KW-0805">Transcription regulation</keyword>
<dbReference type="SMART" id="SM00419">
    <property type="entry name" value="HTH_CRP"/>
    <property type="match status" value="1"/>
</dbReference>
<keyword evidence="2" id="KW-0238">DNA-binding</keyword>
<protein>
    <recommendedName>
        <fullName evidence="4">HTH crp-type domain-containing protein</fullName>
    </recommendedName>
</protein>
<reference evidence="5" key="1">
    <citation type="journal article" date="2021" name="Front. Microbiol.">
        <title>Comprehensive Comparative Genomics and Phenotyping of Methylobacterium Species.</title>
        <authorList>
            <person name="Alessa O."/>
            <person name="Ogura Y."/>
            <person name="Fujitani Y."/>
            <person name="Takami H."/>
            <person name="Hayashi T."/>
            <person name="Sahin N."/>
            <person name="Tani A."/>
        </authorList>
    </citation>
    <scope>NUCLEOTIDE SEQUENCE</scope>
    <source>
        <strain evidence="5">KCTC 52305</strain>
    </source>
</reference>
<dbReference type="PANTHER" id="PTHR24567">
    <property type="entry name" value="CRP FAMILY TRANSCRIPTIONAL REGULATORY PROTEIN"/>
    <property type="match status" value="1"/>
</dbReference>
<evidence type="ECO:0000256" key="3">
    <source>
        <dbReference type="ARBA" id="ARBA00023163"/>
    </source>
</evidence>
<dbReference type="Gene3D" id="1.10.10.10">
    <property type="entry name" value="Winged helix-like DNA-binding domain superfamily/Winged helix DNA-binding domain"/>
    <property type="match status" value="1"/>
</dbReference>
<name>A0ABQ4R0Y8_9HYPH</name>
<evidence type="ECO:0000259" key="4">
    <source>
        <dbReference type="PROSITE" id="PS51063"/>
    </source>
</evidence>
<dbReference type="SUPFAM" id="SSF46785">
    <property type="entry name" value="Winged helix' DNA-binding domain"/>
    <property type="match status" value="1"/>
</dbReference>
<dbReference type="InterPro" id="IPR000595">
    <property type="entry name" value="cNMP-bd_dom"/>
</dbReference>
<sequence length="254" mass="28719">MQDALIRKLESFETLSDHDRAALTALALRVRKVGARVDLKREGDAPDNVHLVLDGYACRYKVLPDGQRQIMAYLVPGDFCDLNVFILDQMDHSIATISACQIVDIPSAAIEAITTEHPRVTRALWWCALVDEAVLREWLVNLGGRPANHRIAHLICELLLRLEAVGRVTRNSFEFPFTQSDIADTMGLSAVHVNRTLRELRTLGLITLKQRVMTILDVERLKAYCDYNPNYLHLRNTRWSARRTVPWLGSGHGG</sequence>
<evidence type="ECO:0000256" key="2">
    <source>
        <dbReference type="ARBA" id="ARBA00023125"/>
    </source>
</evidence>
<keyword evidence="6" id="KW-1185">Reference proteome</keyword>
<organism evidence="5 6">
    <name type="scientific">Methylobacterium crusticola</name>
    <dbReference type="NCBI Taxonomy" id="1697972"/>
    <lineage>
        <taxon>Bacteria</taxon>
        <taxon>Pseudomonadati</taxon>
        <taxon>Pseudomonadota</taxon>
        <taxon>Alphaproteobacteria</taxon>
        <taxon>Hyphomicrobiales</taxon>
        <taxon>Methylobacteriaceae</taxon>
        <taxon>Methylobacterium</taxon>
    </lineage>
</organism>
<dbReference type="InterPro" id="IPR018490">
    <property type="entry name" value="cNMP-bd_dom_sf"/>
</dbReference>
<evidence type="ECO:0000313" key="6">
    <source>
        <dbReference type="Proteomes" id="UP001055167"/>
    </source>
</evidence>
<dbReference type="EMBL" id="BPQH01000012">
    <property type="protein sequence ID" value="GJD51268.1"/>
    <property type="molecule type" value="Genomic_DNA"/>
</dbReference>
<feature type="domain" description="HTH crp-type" evidence="4">
    <location>
        <begin position="145"/>
        <end position="219"/>
    </location>
</feature>
<dbReference type="PROSITE" id="PS51063">
    <property type="entry name" value="HTH_CRP_2"/>
    <property type="match status" value="1"/>
</dbReference>
<dbReference type="Pfam" id="PF13545">
    <property type="entry name" value="HTH_Crp_2"/>
    <property type="match status" value="1"/>
</dbReference>
<evidence type="ECO:0000256" key="1">
    <source>
        <dbReference type="ARBA" id="ARBA00023015"/>
    </source>
</evidence>
<dbReference type="InterPro" id="IPR036390">
    <property type="entry name" value="WH_DNA-bd_sf"/>
</dbReference>
<dbReference type="InterPro" id="IPR050397">
    <property type="entry name" value="Env_Response_Regulators"/>
</dbReference>
<dbReference type="PANTHER" id="PTHR24567:SF68">
    <property type="entry name" value="DNA-BINDING TRANSCRIPTIONAL DUAL REGULATOR CRP"/>
    <property type="match status" value="1"/>
</dbReference>
<dbReference type="Pfam" id="PF00027">
    <property type="entry name" value="cNMP_binding"/>
    <property type="match status" value="1"/>
</dbReference>